<feature type="domain" description="PAS" evidence="2">
    <location>
        <begin position="508"/>
        <end position="546"/>
    </location>
</feature>
<dbReference type="SUPFAM" id="SSF53335">
    <property type="entry name" value="S-adenosyl-L-methionine-dependent methyltransferases"/>
    <property type="match status" value="1"/>
</dbReference>
<dbReference type="InterPro" id="IPR035965">
    <property type="entry name" value="PAS-like_dom_sf"/>
</dbReference>
<dbReference type="EMBL" id="CP067420">
    <property type="protein sequence ID" value="QQP90723.1"/>
    <property type="molecule type" value="Genomic_DNA"/>
</dbReference>
<dbReference type="InterPro" id="IPR013767">
    <property type="entry name" value="PAS_fold"/>
</dbReference>
<organism evidence="5 6">
    <name type="scientific">Skermanella cutis</name>
    <dbReference type="NCBI Taxonomy" id="2775420"/>
    <lineage>
        <taxon>Bacteria</taxon>
        <taxon>Pseudomonadati</taxon>
        <taxon>Pseudomonadota</taxon>
        <taxon>Alphaproteobacteria</taxon>
        <taxon>Rhodospirillales</taxon>
        <taxon>Azospirillaceae</taxon>
        <taxon>Skermanella</taxon>
    </lineage>
</organism>
<dbReference type="InterPro" id="IPR000780">
    <property type="entry name" value="CheR_MeTrfase"/>
</dbReference>
<dbReference type="SMART" id="SM00091">
    <property type="entry name" value="PAS"/>
    <property type="match status" value="3"/>
</dbReference>
<dbReference type="InterPro" id="IPR022642">
    <property type="entry name" value="CheR_C"/>
</dbReference>
<feature type="region of interest" description="Disordered" evidence="1">
    <location>
        <begin position="440"/>
        <end position="496"/>
    </location>
</feature>
<dbReference type="InterPro" id="IPR050903">
    <property type="entry name" value="Bact_Chemotaxis_MeTrfase"/>
</dbReference>
<feature type="domain" description="PAC" evidence="3">
    <location>
        <begin position="575"/>
        <end position="627"/>
    </location>
</feature>
<dbReference type="CDD" id="cd00130">
    <property type="entry name" value="PAS"/>
    <property type="match status" value="3"/>
</dbReference>
<dbReference type="InterPro" id="IPR029063">
    <property type="entry name" value="SAM-dependent_MTases_sf"/>
</dbReference>
<dbReference type="PRINTS" id="PR00996">
    <property type="entry name" value="CHERMTFRASE"/>
</dbReference>
<evidence type="ECO:0000256" key="1">
    <source>
        <dbReference type="SAM" id="MobiDB-lite"/>
    </source>
</evidence>
<accession>A0ABX7BBQ4</accession>
<evidence type="ECO:0000313" key="5">
    <source>
        <dbReference type="EMBL" id="QQP90723.1"/>
    </source>
</evidence>
<dbReference type="PROSITE" id="PS50123">
    <property type="entry name" value="CHER"/>
    <property type="match status" value="1"/>
</dbReference>
<dbReference type="Gene3D" id="3.30.450.20">
    <property type="entry name" value="PAS domain"/>
    <property type="match status" value="3"/>
</dbReference>
<dbReference type="Pfam" id="PF00989">
    <property type="entry name" value="PAS"/>
    <property type="match status" value="2"/>
</dbReference>
<dbReference type="PROSITE" id="PS50112">
    <property type="entry name" value="PAS"/>
    <property type="match status" value="1"/>
</dbReference>
<dbReference type="NCBIfam" id="TIGR00229">
    <property type="entry name" value="sensory_box"/>
    <property type="match status" value="2"/>
</dbReference>
<evidence type="ECO:0000259" key="3">
    <source>
        <dbReference type="PROSITE" id="PS50113"/>
    </source>
</evidence>
<proteinExistence type="predicted"/>
<feature type="domain" description="CheR-type methyltransferase" evidence="4">
    <location>
        <begin position="1"/>
        <end position="272"/>
    </location>
</feature>
<keyword evidence="6" id="KW-1185">Reference proteome</keyword>
<name>A0ABX7BBQ4_9PROT</name>
<dbReference type="InterPro" id="IPR000700">
    <property type="entry name" value="PAS-assoc_C"/>
</dbReference>
<dbReference type="SMART" id="SM00138">
    <property type="entry name" value="MeTrc"/>
    <property type="match status" value="1"/>
</dbReference>
<dbReference type="Pfam" id="PF13426">
    <property type="entry name" value="PAS_9"/>
    <property type="match status" value="1"/>
</dbReference>
<evidence type="ECO:0000313" key="6">
    <source>
        <dbReference type="Proteomes" id="UP000595197"/>
    </source>
</evidence>
<dbReference type="PANTHER" id="PTHR24422:SF10">
    <property type="entry name" value="CHEMOTAXIS PROTEIN METHYLTRANSFERASE 2"/>
    <property type="match status" value="1"/>
</dbReference>
<protein>
    <submittedName>
        <fullName evidence="5">PAS domain S-box protein</fullName>
    </submittedName>
</protein>
<dbReference type="SUPFAM" id="SSF55785">
    <property type="entry name" value="PYP-like sensor domain (PAS domain)"/>
    <property type="match status" value="3"/>
</dbReference>
<dbReference type="InterPro" id="IPR022641">
    <property type="entry name" value="CheR_N"/>
</dbReference>
<dbReference type="Pfam" id="PF03705">
    <property type="entry name" value="CheR_N"/>
    <property type="match status" value="1"/>
</dbReference>
<gene>
    <name evidence="5" type="ORF">IGS68_05670</name>
</gene>
<dbReference type="SMART" id="SM00086">
    <property type="entry name" value="PAC"/>
    <property type="match status" value="3"/>
</dbReference>
<dbReference type="PROSITE" id="PS50113">
    <property type="entry name" value="PAC"/>
    <property type="match status" value="1"/>
</dbReference>
<dbReference type="SUPFAM" id="SSF47757">
    <property type="entry name" value="Chemotaxis receptor methyltransferase CheR, N-terminal domain"/>
    <property type="match status" value="1"/>
</dbReference>
<dbReference type="Gene3D" id="1.10.287.620">
    <property type="entry name" value="Helix Hairpins"/>
    <property type="match status" value="1"/>
</dbReference>
<sequence length="756" mass="86721">MMVDDKPSNPELEDLIHHLQEMRQVDFRGYKRTSLQRRIQQRMAEVECPDYATYRALIDSDPKEVANLLSTVLINVTSFFRDPESWRVLQEEVVPRIIEHRKDKTPIRIWSVGCASGQEPYSAAMLFAEALGVENFCRSVKIYANDLDEDALRTARLATYNPRDVEGVPPALLDKYFDRIGNHYVFHRELRKCVIFGRHNIVHDAPISRVDLLICRNLLIYLDTRTQAAVLPRLHYALNTGAFLFLGKAETQLARSKLFESVNLKSRIFKKVGQEWQRSLGGSLTVTTEDNPVRRGHQNRLLEAIVDASATAYVAVSPQGRVMLANTTARRLLDIGPGDIDKPFQDLIISYRPTELRSRIEEVQTTSRPLRLENQNYHRPPADPIWLTIDISPVHGEDGQFMATLLGFNDSTRSHMLQRELEMTQETLETTVEELQSANEELETTNEELQSTNEELETTNEELQSTNEELETTNEELRSTNEELETTNEEMRRQSEETAEYRLYAEAVLRSMDNGIIVLDRDLRVKSWNRWNENTWGLRSEEVIGQRLGGLDIGLPLFKLNAEMQRVMDLQGAAESIEFKAIDRRGRTLDCRFRILPLMYGSNDLRGLVLLIDDITDLRRTQDFNAYLGRIVGESLNEVYILSPDTLRFQLVNKGAERKLGYPLDQLRQMALTELMPEVSGERLRDLLAPLISKEREEVVFDTVIQARHRGPYPAEVCMQYLHEEDPPILIAIVHDTTERQQLESAGGAREQGGMA</sequence>
<dbReference type="InterPro" id="IPR001610">
    <property type="entry name" value="PAC"/>
</dbReference>
<dbReference type="RefSeq" id="WP_201077999.1">
    <property type="nucleotide sequence ID" value="NZ_CP067420.1"/>
</dbReference>
<dbReference type="Pfam" id="PF01739">
    <property type="entry name" value="CheR"/>
    <property type="match status" value="1"/>
</dbReference>
<evidence type="ECO:0000259" key="4">
    <source>
        <dbReference type="PROSITE" id="PS50123"/>
    </source>
</evidence>
<dbReference type="InterPro" id="IPR000014">
    <property type="entry name" value="PAS"/>
</dbReference>
<dbReference type="PANTHER" id="PTHR24422">
    <property type="entry name" value="CHEMOTAXIS PROTEIN METHYLTRANSFERASE"/>
    <property type="match status" value="1"/>
</dbReference>
<reference evidence="5" key="1">
    <citation type="submission" date="2021-02" db="EMBL/GenBank/DDBJ databases">
        <title>Skermanella TT6 skin isolate.</title>
        <authorList>
            <person name="Lee K."/>
            <person name="Ganzorig M."/>
        </authorList>
    </citation>
    <scope>NUCLEOTIDE SEQUENCE</scope>
    <source>
        <strain evidence="5">TT6</strain>
    </source>
</reference>
<dbReference type="Gene3D" id="3.40.50.150">
    <property type="entry name" value="Vaccinia Virus protein VP39"/>
    <property type="match status" value="1"/>
</dbReference>
<dbReference type="SUPFAM" id="SSF90257">
    <property type="entry name" value="Myosin rod fragments"/>
    <property type="match status" value="1"/>
</dbReference>
<dbReference type="Proteomes" id="UP000595197">
    <property type="component" value="Chromosome"/>
</dbReference>
<evidence type="ECO:0000259" key="2">
    <source>
        <dbReference type="PROSITE" id="PS50112"/>
    </source>
</evidence>